<dbReference type="UniPathway" id="UPA00028">
    <property type="reaction ID" value="UER00005"/>
</dbReference>
<dbReference type="InterPro" id="IPR042176">
    <property type="entry name" value="Pantoate_ligase_C"/>
</dbReference>
<dbReference type="GO" id="GO:0004592">
    <property type="term" value="F:pantoate-beta-alanine ligase activity"/>
    <property type="evidence" value="ECO:0007669"/>
    <property type="project" value="UniProtKB-EC"/>
</dbReference>
<gene>
    <name evidence="9" type="primary">panC_15</name>
    <name evidence="9" type="ORF">GALL_517890</name>
</gene>
<dbReference type="EC" id="6.3.2.1" evidence="3"/>
<dbReference type="InterPro" id="IPR003721">
    <property type="entry name" value="Pantoate_ligase"/>
</dbReference>
<comment type="pathway">
    <text evidence="1">Cofactor biosynthesis; (R)-pantothenate biosynthesis; (R)-pantothenate from (R)-pantoate and beta-alanine: step 1/1.</text>
</comment>
<comment type="similarity">
    <text evidence="2">Belongs to the pantothenate synthetase family.</text>
</comment>
<dbReference type="GO" id="GO:0005524">
    <property type="term" value="F:ATP binding"/>
    <property type="evidence" value="ECO:0007669"/>
    <property type="project" value="UniProtKB-KW"/>
</dbReference>
<evidence type="ECO:0000256" key="6">
    <source>
        <dbReference type="ARBA" id="ARBA00022741"/>
    </source>
</evidence>
<evidence type="ECO:0000256" key="3">
    <source>
        <dbReference type="ARBA" id="ARBA00012219"/>
    </source>
</evidence>
<evidence type="ECO:0000313" key="9">
    <source>
        <dbReference type="EMBL" id="OIQ66639.1"/>
    </source>
</evidence>
<name>A0A1J5PFN9_9ZZZZ</name>
<comment type="caution">
    <text evidence="9">The sequence shown here is derived from an EMBL/GenBank/DDBJ whole genome shotgun (WGS) entry which is preliminary data.</text>
</comment>
<evidence type="ECO:0000256" key="1">
    <source>
        <dbReference type="ARBA" id="ARBA00004990"/>
    </source>
</evidence>
<dbReference type="PANTHER" id="PTHR21299:SF1">
    <property type="entry name" value="PANTOATE--BETA-ALANINE LIGASE"/>
    <property type="match status" value="1"/>
</dbReference>
<dbReference type="InterPro" id="IPR014729">
    <property type="entry name" value="Rossmann-like_a/b/a_fold"/>
</dbReference>
<organism evidence="9">
    <name type="scientific">mine drainage metagenome</name>
    <dbReference type="NCBI Taxonomy" id="410659"/>
    <lineage>
        <taxon>unclassified sequences</taxon>
        <taxon>metagenomes</taxon>
        <taxon>ecological metagenomes</taxon>
    </lineage>
</organism>
<dbReference type="HAMAP" id="MF_00158">
    <property type="entry name" value="PanC"/>
    <property type="match status" value="1"/>
</dbReference>
<dbReference type="Gene3D" id="3.30.1300.10">
    <property type="entry name" value="Pantoate-beta-alanine ligase, C-terminal domain"/>
    <property type="match status" value="1"/>
</dbReference>
<proteinExistence type="inferred from homology"/>
<keyword evidence="4 9" id="KW-0436">Ligase</keyword>
<evidence type="ECO:0000256" key="4">
    <source>
        <dbReference type="ARBA" id="ARBA00022598"/>
    </source>
</evidence>
<keyword evidence="6" id="KW-0547">Nucleotide-binding</keyword>
<dbReference type="Pfam" id="PF02569">
    <property type="entry name" value="Pantoate_ligase"/>
    <property type="match status" value="1"/>
</dbReference>
<comment type="catalytic activity">
    <reaction evidence="8">
        <text>(R)-pantoate + beta-alanine + ATP = (R)-pantothenate + AMP + diphosphate + H(+)</text>
        <dbReference type="Rhea" id="RHEA:10912"/>
        <dbReference type="ChEBI" id="CHEBI:15378"/>
        <dbReference type="ChEBI" id="CHEBI:15980"/>
        <dbReference type="ChEBI" id="CHEBI:29032"/>
        <dbReference type="ChEBI" id="CHEBI:30616"/>
        <dbReference type="ChEBI" id="CHEBI:33019"/>
        <dbReference type="ChEBI" id="CHEBI:57966"/>
        <dbReference type="ChEBI" id="CHEBI:456215"/>
        <dbReference type="EC" id="6.3.2.1"/>
    </reaction>
</comment>
<reference evidence="9" key="1">
    <citation type="submission" date="2016-10" db="EMBL/GenBank/DDBJ databases">
        <title>Sequence of Gallionella enrichment culture.</title>
        <authorList>
            <person name="Poehlein A."/>
            <person name="Muehling M."/>
            <person name="Daniel R."/>
        </authorList>
    </citation>
    <scope>NUCLEOTIDE SEQUENCE</scope>
</reference>
<keyword evidence="7" id="KW-0067">ATP-binding</keyword>
<accession>A0A1J5PFN9</accession>
<evidence type="ECO:0000256" key="7">
    <source>
        <dbReference type="ARBA" id="ARBA00022840"/>
    </source>
</evidence>
<evidence type="ECO:0000256" key="8">
    <source>
        <dbReference type="ARBA" id="ARBA00048258"/>
    </source>
</evidence>
<dbReference type="GO" id="GO:0015940">
    <property type="term" value="P:pantothenate biosynthetic process"/>
    <property type="evidence" value="ECO:0007669"/>
    <property type="project" value="UniProtKB-UniPathway"/>
</dbReference>
<dbReference type="SUPFAM" id="SSF52374">
    <property type="entry name" value="Nucleotidylyl transferase"/>
    <property type="match status" value="1"/>
</dbReference>
<dbReference type="Gene3D" id="3.40.50.620">
    <property type="entry name" value="HUPs"/>
    <property type="match status" value="1"/>
</dbReference>
<dbReference type="EMBL" id="MLJW01006461">
    <property type="protein sequence ID" value="OIQ66639.1"/>
    <property type="molecule type" value="Genomic_DNA"/>
</dbReference>
<keyword evidence="5" id="KW-0566">Pantothenate biosynthesis</keyword>
<sequence length="256" mass="28101">MGNLHAGHLALVARARELKAPVVASIFVNRLQFGPNEDFDHYPRTLARDAQLLAEAGCDLLFAPDEAQMYPQPQTFRVLPDPALANILDGAVRPGHFEGVATVVMKLFQMAQPRHAVFGKKDYQQLLLVRRMVEQFALPIDIVGLDTVRAPDGLALSSRNGYLNPEQRAQAPALQAALRMLAEQVRRAATPAQLQAQESQAMQALASQGWAPDYLTVRRRSDLLPAHADDLRAHVPLAVLGAARLGNTRLIDNLEC</sequence>
<dbReference type="CDD" id="cd00560">
    <property type="entry name" value="PanC"/>
    <property type="match status" value="1"/>
</dbReference>
<dbReference type="PANTHER" id="PTHR21299">
    <property type="entry name" value="CYTIDYLATE KINASE/PANTOATE-BETA-ALANINE LIGASE"/>
    <property type="match status" value="1"/>
</dbReference>
<dbReference type="NCBIfam" id="TIGR00018">
    <property type="entry name" value="panC"/>
    <property type="match status" value="1"/>
</dbReference>
<dbReference type="GO" id="GO:0005829">
    <property type="term" value="C:cytosol"/>
    <property type="evidence" value="ECO:0007669"/>
    <property type="project" value="TreeGrafter"/>
</dbReference>
<evidence type="ECO:0000256" key="5">
    <source>
        <dbReference type="ARBA" id="ARBA00022655"/>
    </source>
</evidence>
<protein>
    <recommendedName>
        <fullName evidence="3">pantoate--beta-alanine ligase (AMP-forming)</fullName>
        <ecNumber evidence="3">6.3.2.1</ecNumber>
    </recommendedName>
</protein>
<evidence type="ECO:0000256" key="2">
    <source>
        <dbReference type="ARBA" id="ARBA00009256"/>
    </source>
</evidence>
<dbReference type="AlphaFoldDB" id="A0A1J5PFN9"/>